<dbReference type="EMBL" id="JBHRYN010000008">
    <property type="protein sequence ID" value="MFC3701389.1"/>
    <property type="molecule type" value="Genomic_DNA"/>
</dbReference>
<protein>
    <submittedName>
        <fullName evidence="1">Uncharacterized protein</fullName>
    </submittedName>
</protein>
<name>A0ABV7WSW1_9GAMM</name>
<accession>A0ABV7WSW1</accession>
<gene>
    <name evidence="1" type="ORF">ACFOND_07010</name>
</gene>
<dbReference type="Proteomes" id="UP001595710">
    <property type="component" value="Unassembled WGS sequence"/>
</dbReference>
<organism evidence="1 2">
    <name type="scientific">Reinekea marina</name>
    <dbReference type="NCBI Taxonomy" id="1310421"/>
    <lineage>
        <taxon>Bacteria</taxon>
        <taxon>Pseudomonadati</taxon>
        <taxon>Pseudomonadota</taxon>
        <taxon>Gammaproteobacteria</taxon>
        <taxon>Oceanospirillales</taxon>
        <taxon>Saccharospirillaceae</taxon>
        <taxon>Reinekea</taxon>
    </lineage>
</organism>
<keyword evidence="2" id="KW-1185">Reference proteome</keyword>
<evidence type="ECO:0000313" key="1">
    <source>
        <dbReference type="EMBL" id="MFC3701389.1"/>
    </source>
</evidence>
<sequence>MNKIITLIFVLAAPLGYSNEDLPKGLYKSIQNTSSVDISVCLIKNLIILEYTKFSGQKFMFEASDKDVVIIEDLKVIDFTKNNLKSLKIAYTYSSQYEVVIGSLFIYDGFQTINVLPFKMEKISDNCSG</sequence>
<dbReference type="RefSeq" id="WP_377362606.1">
    <property type="nucleotide sequence ID" value="NZ_JBHRYN010000008.1"/>
</dbReference>
<comment type="caution">
    <text evidence="1">The sequence shown here is derived from an EMBL/GenBank/DDBJ whole genome shotgun (WGS) entry which is preliminary data.</text>
</comment>
<proteinExistence type="predicted"/>
<evidence type="ECO:0000313" key="2">
    <source>
        <dbReference type="Proteomes" id="UP001595710"/>
    </source>
</evidence>
<reference evidence="2" key="1">
    <citation type="journal article" date="2019" name="Int. J. Syst. Evol. Microbiol.">
        <title>The Global Catalogue of Microorganisms (GCM) 10K type strain sequencing project: providing services to taxonomists for standard genome sequencing and annotation.</title>
        <authorList>
            <consortium name="The Broad Institute Genomics Platform"/>
            <consortium name="The Broad Institute Genome Sequencing Center for Infectious Disease"/>
            <person name="Wu L."/>
            <person name="Ma J."/>
        </authorList>
    </citation>
    <scope>NUCLEOTIDE SEQUENCE [LARGE SCALE GENOMIC DNA]</scope>
    <source>
        <strain evidence="2">CECT 8288</strain>
    </source>
</reference>